<dbReference type="EMBL" id="JABFUD020000024">
    <property type="protein sequence ID" value="KAI5060587.1"/>
    <property type="molecule type" value="Genomic_DNA"/>
</dbReference>
<protein>
    <submittedName>
        <fullName evidence="1">Uncharacterized protein</fullName>
    </submittedName>
</protein>
<keyword evidence="2" id="KW-1185">Reference proteome</keyword>
<dbReference type="AlphaFoldDB" id="A0A9D4U3B3"/>
<evidence type="ECO:0000313" key="2">
    <source>
        <dbReference type="Proteomes" id="UP000886520"/>
    </source>
</evidence>
<reference evidence="1" key="1">
    <citation type="submission" date="2021-01" db="EMBL/GenBank/DDBJ databases">
        <title>Adiantum capillus-veneris genome.</title>
        <authorList>
            <person name="Fang Y."/>
            <person name="Liao Q."/>
        </authorList>
    </citation>
    <scope>NUCLEOTIDE SEQUENCE</scope>
    <source>
        <strain evidence="1">H3</strain>
        <tissue evidence="1">Leaf</tissue>
    </source>
</reference>
<accession>A0A9D4U3B3</accession>
<dbReference type="Proteomes" id="UP000886520">
    <property type="component" value="Chromosome 24"/>
</dbReference>
<name>A0A9D4U3B3_ADICA</name>
<sequence length="133" mass="15272">MTVAREVFVGSSMVCTRSMGISSSVRIVYSNLQILSAQATGLALARAAPSQALKFKQQACYSEKRWRERNMLSQRQHKPLSWQLHPRLLILMILHDRILRGKSRPIHMMSRFLRAGGRVQLITRIQVSYHVMP</sequence>
<evidence type="ECO:0000313" key="1">
    <source>
        <dbReference type="EMBL" id="KAI5060587.1"/>
    </source>
</evidence>
<gene>
    <name evidence="1" type="ORF">GOP47_0025007</name>
</gene>
<organism evidence="1 2">
    <name type="scientific">Adiantum capillus-veneris</name>
    <name type="common">Maidenhair fern</name>
    <dbReference type="NCBI Taxonomy" id="13818"/>
    <lineage>
        <taxon>Eukaryota</taxon>
        <taxon>Viridiplantae</taxon>
        <taxon>Streptophyta</taxon>
        <taxon>Embryophyta</taxon>
        <taxon>Tracheophyta</taxon>
        <taxon>Polypodiopsida</taxon>
        <taxon>Polypodiidae</taxon>
        <taxon>Polypodiales</taxon>
        <taxon>Pteridineae</taxon>
        <taxon>Pteridaceae</taxon>
        <taxon>Vittarioideae</taxon>
        <taxon>Adiantum</taxon>
    </lineage>
</organism>
<proteinExistence type="predicted"/>
<comment type="caution">
    <text evidence="1">The sequence shown here is derived from an EMBL/GenBank/DDBJ whole genome shotgun (WGS) entry which is preliminary data.</text>
</comment>